<dbReference type="EMBL" id="JARBHB010000005">
    <property type="protein sequence ID" value="KAJ8884038.1"/>
    <property type="molecule type" value="Genomic_DNA"/>
</dbReference>
<protein>
    <submittedName>
        <fullName evidence="1">Uncharacterized protein</fullName>
    </submittedName>
</protein>
<organism evidence="1 2">
    <name type="scientific">Dryococelus australis</name>
    <dbReference type="NCBI Taxonomy" id="614101"/>
    <lineage>
        <taxon>Eukaryota</taxon>
        <taxon>Metazoa</taxon>
        <taxon>Ecdysozoa</taxon>
        <taxon>Arthropoda</taxon>
        <taxon>Hexapoda</taxon>
        <taxon>Insecta</taxon>
        <taxon>Pterygota</taxon>
        <taxon>Neoptera</taxon>
        <taxon>Polyneoptera</taxon>
        <taxon>Phasmatodea</taxon>
        <taxon>Verophasmatodea</taxon>
        <taxon>Anareolatae</taxon>
        <taxon>Phasmatidae</taxon>
        <taxon>Eurycanthinae</taxon>
        <taxon>Dryococelus</taxon>
    </lineage>
</organism>
<comment type="caution">
    <text evidence="1">The sequence shown here is derived from an EMBL/GenBank/DDBJ whole genome shotgun (WGS) entry which is preliminary data.</text>
</comment>
<dbReference type="Proteomes" id="UP001159363">
    <property type="component" value="Chromosome 4"/>
</dbReference>
<proteinExistence type="predicted"/>
<sequence length="318" mass="34982">MCYGSPPLNAFACFVAAGIWTDEDLFATGGYYRQEDRPQQGIFGLRDCLAFLLDVCGLCFSSLLWKRVLSVAAAVCRRCEEKRSGRAMSACVPACRDHAVRSNQHAFPSLVKRILVVTIVITGTTVARLFSCTPPTKAFRVQSRPGLSGFSHVRVVPDDVVGRWVFSGISRYPRPFIPALLYTQLNHPHRNTCYRVSASTLPPLPRTAPNHLYLPPQCLPVNTSDVVLFVIECSVQFPFRFKWKICRCFTHSGEAALDVRAIVALNVRSLLCHVASVTETCGRAPKIEPSAHATTLAGSGAAMPSTRVCFKNIIIIVP</sequence>
<name>A0ABQ9HI83_9NEOP</name>
<evidence type="ECO:0000313" key="2">
    <source>
        <dbReference type="Proteomes" id="UP001159363"/>
    </source>
</evidence>
<keyword evidence="2" id="KW-1185">Reference proteome</keyword>
<gene>
    <name evidence="1" type="ORF">PR048_015895</name>
</gene>
<accession>A0ABQ9HI83</accession>
<reference evidence="1 2" key="1">
    <citation type="submission" date="2023-02" db="EMBL/GenBank/DDBJ databases">
        <title>LHISI_Scaffold_Assembly.</title>
        <authorList>
            <person name="Stuart O.P."/>
            <person name="Cleave R."/>
            <person name="Magrath M.J.L."/>
            <person name="Mikheyev A.S."/>
        </authorList>
    </citation>
    <scope>NUCLEOTIDE SEQUENCE [LARGE SCALE GENOMIC DNA]</scope>
    <source>
        <strain evidence="1">Daus_M_001</strain>
        <tissue evidence="1">Leg muscle</tissue>
    </source>
</reference>
<evidence type="ECO:0000313" key="1">
    <source>
        <dbReference type="EMBL" id="KAJ8884038.1"/>
    </source>
</evidence>